<evidence type="ECO:0000256" key="1">
    <source>
        <dbReference type="ARBA" id="ARBA00023015"/>
    </source>
</evidence>
<evidence type="ECO:0000313" key="9">
    <source>
        <dbReference type="Proteomes" id="UP000198940"/>
    </source>
</evidence>
<evidence type="ECO:0000313" key="6">
    <source>
        <dbReference type="EMBL" id="SFB68587.1"/>
    </source>
</evidence>
<evidence type="ECO:0000313" key="8">
    <source>
        <dbReference type="Proteomes" id="UP000184031"/>
    </source>
</evidence>
<keyword evidence="2 4" id="KW-0238">DNA-binding</keyword>
<evidence type="ECO:0000256" key="4">
    <source>
        <dbReference type="PROSITE-ProRule" id="PRU00335"/>
    </source>
</evidence>
<proteinExistence type="predicted"/>
<keyword evidence="1" id="KW-0805">Transcription regulation</keyword>
<accession>A0A1M6Q031</accession>
<dbReference type="Proteomes" id="UP000198940">
    <property type="component" value="Unassembled WGS sequence"/>
</dbReference>
<dbReference type="PROSITE" id="PS50977">
    <property type="entry name" value="HTH_TETR_2"/>
    <property type="match status" value="1"/>
</dbReference>
<dbReference type="Pfam" id="PF00440">
    <property type="entry name" value="TetR_N"/>
    <property type="match status" value="1"/>
</dbReference>
<dbReference type="EMBL" id="FOKU01000001">
    <property type="protein sequence ID" value="SFB68587.1"/>
    <property type="molecule type" value="Genomic_DNA"/>
</dbReference>
<comment type="caution">
    <text evidence="7">The sequence shown here is derived from an EMBL/GenBank/DDBJ whole genome shotgun (WGS) entry which is preliminary data.</text>
</comment>
<dbReference type="PANTHER" id="PTHR47506">
    <property type="entry name" value="TRANSCRIPTIONAL REGULATORY PROTEIN"/>
    <property type="match status" value="1"/>
</dbReference>
<dbReference type="Gene3D" id="1.10.357.10">
    <property type="entry name" value="Tetracycline Repressor, domain 2"/>
    <property type="match status" value="1"/>
</dbReference>
<feature type="domain" description="HTH tetR-type" evidence="5">
    <location>
        <begin position="34"/>
        <end position="94"/>
    </location>
</feature>
<keyword evidence="3" id="KW-0804">Transcription</keyword>
<dbReference type="PRINTS" id="PR00455">
    <property type="entry name" value="HTHTETR"/>
</dbReference>
<feature type="DNA-binding region" description="H-T-H motif" evidence="4">
    <location>
        <begin position="57"/>
        <end position="76"/>
    </location>
</feature>
<organism evidence="7 8">
    <name type="scientific">Flagellimonas taeanensis</name>
    <dbReference type="NCBI Taxonomy" id="1005926"/>
    <lineage>
        <taxon>Bacteria</taxon>
        <taxon>Pseudomonadati</taxon>
        <taxon>Bacteroidota</taxon>
        <taxon>Flavobacteriia</taxon>
        <taxon>Flavobacteriales</taxon>
        <taxon>Flavobacteriaceae</taxon>
        <taxon>Flagellimonas</taxon>
    </lineage>
</organism>
<dbReference type="InterPro" id="IPR001647">
    <property type="entry name" value="HTH_TetR"/>
</dbReference>
<evidence type="ECO:0000256" key="2">
    <source>
        <dbReference type="ARBA" id="ARBA00023125"/>
    </source>
</evidence>
<dbReference type="PANTHER" id="PTHR47506:SF1">
    <property type="entry name" value="HTH-TYPE TRANSCRIPTIONAL REGULATOR YJDC"/>
    <property type="match status" value="1"/>
</dbReference>
<dbReference type="Proteomes" id="UP000184031">
    <property type="component" value="Unassembled WGS sequence"/>
</dbReference>
<dbReference type="AlphaFoldDB" id="A0A1M6Q031"/>
<evidence type="ECO:0000259" key="5">
    <source>
        <dbReference type="PROSITE" id="PS50977"/>
    </source>
</evidence>
<reference evidence="7 8" key="1">
    <citation type="submission" date="2016-11" db="EMBL/GenBank/DDBJ databases">
        <authorList>
            <person name="Varghese N."/>
            <person name="Submissions S."/>
        </authorList>
    </citation>
    <scope>NUCLEOTIDE SEQUENCE [LARGE SCALE GENOMIC DNA]</scope>
    <source>
        <strain evidence="7 8">CGMCC 1.12174</strain>
        <strain evidence="6 9">DSM 26351</strain>
    </source>
</reference>
<keyword evidence="9" id="KW-1185">Reference proteome</keyword>
<name>A0A1M6Q031_9FLAO</name>
<dbReference type="InterPro" id="IPR009057">
    <property type="entry name" value="Homeodomain-like_sf"/>
</dbReference>
<dbReference type="SUPFAM" id="SSF46689">
    <property type="entry name" value="Homeodomain-like"/>
    <property type="match status" value="1"/>
</dbReference>
<protein>
    <submittedName>
        <fullName evidence="7">Transcriptional regulator, TetR family</fullName>
    </submittedName>
</protein>
<dbReference type="GO" id="GO:0003677">
    <property type="term" value="F:DNA binding"/>
    <property type="evidence" value="ECO:0007669"/>
    <property type="project" value="UniProtKB-UniRule"/>
</dbReference>
<gene>
    <name evidence="6" type="ORF">SAMN04487891_101388</name>
    <name evidence="7" type="ORF">SAMN05216293_0392</name>
</gene>
<sequence length="220" mass="25074">MPSETSFMAQSPRQTCINSFGIFLFVKFVSMQRPELHQHIITTAGNLFYVQGYNSTGINEIIEKCGIAKATLYGHFKSKEDICVAYLEQRHDAFMHSLKSFVGRRSRGKNQLLGIFDLLQDMYREENFQGCWALKTLGELSPDQKKILGVIQKQKKDLLLFLGEVVGENIPNLSRAEMEKTSGGLYLLYESAITESHLFKNDWPIYMAKSIAPSLFTELE</sequence>
<evidence type="ECO:0000313" key="7">
    <source>
        <dbReference type="EMBL" id="SHK13476.1"/>
    </source>
</evidence>
<evidence type="ECO:0000256" key="3">
    <source>
        <dbReference type="ARBA" id="ARBA00023163"/>
    </source>
</evidence>
<dbReference type="EMBL" id="FRAT01000001">
    <property type="protein sequence ID" value="SHK13476.1"/>
    <property type="molecule type" value="Genomic_DNA"/>
</dbReference>